<proteinExistence type="predicted"/>
<comment type="caution">
    <text evidence="1">The sequence shown here is derived from an EMBL/GenBank/DDBJ whole genome shotgun (WGS) entry which is preliminary data.</text>
</comment>
<name>A0A9P1IJH6_9PELO</name>
<dbReference type="AlphaFoldDB" id="A0A9P1IJH6"/>
<reference evidence="1" key="1">
    <citation type="submission" date="2022-11" db="EMBL/GenBank/DDBJ databases">
        <authorList>
            <person name="Kikuchi T."/>
        </authorList>
    </citation>
    <scope>NUCLEOTIDE SEQUENCE</scope>
    <source>
        <strain evidence="1">PS1010</strain>
    </source>
</reference>
<dbReference type="Proteomes" id="UP001152747">
    <property type="component" value="Unassembled WGS sequence"/>
</dbReference>
<keyword evidence="2" id="KW-1185">Reference proteome</keyword>
<sequence length="249" mass="29467">MNLTKNNDASTILASNFTTSGIDQNAVNISVENRWEHARTMKVLLEPRHIYGINITVEKNSKIVEFRVASYYSAIIMHYTIVDLNQDDNWLILAEKRVKDIELERKYLTELIPRLESKELLARILQYRLKQYLQGFAITTPDFRINGIGGTIKPTNLELAEHLKFVNTIPNFIITIRTCFNFVWSEKSARFSMRQHTLNRTSIVYHYRLVKVEDQWFFDEEFNDGEYLTDKIVENRNLKVLRWGDNYRH</sequence>
<accession>A0A9P1IJH6</accession>
<protein>
    <submittedName>
        <fullName evidence="1">Uncharacterized protein</fullName>
    </submittedName>
</protein>
<evidence type="ECO:0000313" key="2">
    <source>
        <dbReference type="Proteomes" id="UP001152747"/>
    </source>
</evidence>
<evidence type="ECO:0000313" key="1">
    <source>
        <dbReference type="EMBL" id="CAI5444372.1"/>
    </source>
</evidence>
<dbReference type="EMBL" id="CANHGI010000003">
    <property type="protein sequence ID" value="CAI5444372.1"/>
    <property type="molecule type" value="Genomic_DNA"/>
</dbReference>
<gene>
    <name evidence="1" type="ORF">CAMP_LOCUS7009</name>
</gene>
<organism evidence="1 2">
    <name type="scientific">Caenorhabditis angaria</name>
    <dbReference type="NCBI Taxonomy" id="860376"/>
    <lineage>
        <taxon>Eukaryota</taxon>
        <taxon>Metazoa</taxon>
        <taxon>Ecdysozoa</taxon>
        <taxon>Nematoda</taxon>
        <taxon>Chromadorea</taxon>
        <taxon>Rhabditida</taxon>
        <taxon>Rhabditina</taxon>
        <taxon>Rhabditomorpha</taxon>
        <taxon>Rhabditoidea</taxon>
        <taxon>Rhabditidae</taxon>
        <taxon>Peloderinae</taxon>
        <taxon>Caenorhabditis</taxon>
    </lineage>
</organism>